<dbReference type="EMBL" id="AFRQ01000115">
    <property type="protein sequence ID" value="EGP43618.1"/>
    <property type="molecule type" value="Genomic_DNA"/>
</dbReference>
<organism evidence="2 3">
    <name type="scientific">Achromobacter insuavis AXX-A</name>
    <dbReference type="NCBI Taxonomy" id="1003200"/>
    <lineage>
        <taxon>Bacteria</taxon>
        <taxon>Pseudomonadati</taxon>
        <taxon>Pseudomonadota</taxon>
        <taxon>Betaproteobacteria</taxon>
        <taxon>Burkholderiales</taxon>
        <taxon>Alcaligenaceae</taxon>
        <taxon>Achromobacter</taxon>
    </lineage>
</organism>
<accession>F7T7W8</accession>
<evidence type="ECO:0000313" key="2">
    <source>
        <dbReference type="EMBL" id="EGP43618.1"/>
    </source>
</evidence>
<dbReference type="Proteomes" id="UP000004853">
    <property type="component" value="Unassembled WGS sequence"/>
</dbReference>
<sequence>MEGGTCQDLEDDFDEQSEEFDNASDDASLNNPEELDIGDDVEIPDDPNVDVDVDADVEADIETEVDVDVDVDVTLEMFLEEDLERSEPGIDFVTGADGLDGDERP</sequence>
<protein>
    <submittedName>
        <fullName evidence="2">Uncharacterized protein</fullName>
    </submittedName>
</protein>
<feature type="region of interest" description="Disordered" evidence="1">
    <location>
        <begin position="1"/>
        <end position="49"/>
    </location>
</feature>
<feature type="region of interest" description="Disordered" evidence="1">
    <location>
        <begin position="86"/>
        <end position="105"/>
    </location>
</feature>
<feature type="compositionally biased region" description="Acidic residues" evidence="1">
    <location>
        <begin position="33"/>
        <end position="49"/>
    </location>
</feature>
<evidence type="ECO:0000256" key="1">
    <source>
        <dbReference type="SAM" id="MobiDB-lite"/>
    </source>
</evidence>
<proteinExistence type="predicted"/>
<dbReference type="PATRIC" id="fig|1003200.3.peg.5009"/>
<dbReference type="AlphaFoldDB" id="F7T7W8"/>
<reference evidence="2 3" key="1">
    <citation type="submission" date="2011-06" db="EMBL/GenBank/DDBJ databases">
        <authorList>
            <person name="Bador J."/>
            <person name="Amoureux L."/>
            <person name="Neuwirth C."/>
        </authorList>
    </citation>
    <scope>NUCLEOTIDE SEQUENCE [LARGE SCALE GENOMIC DNA]</scope>
    <source>
        <strain evidence="2 3">AXX-A</strain>
    </source>
</reference>
<feature type="compositionally biased region" description="Acidic residues" evidence="1">
    <location>
        <begin position="8"/>
        <end position="24"/>
    </location>
</feature>
<evidence type="ECO:0000313" key="3">
    <source>
        <dbReference type="Proteomes" id="UP000004853"/>
    </source>
</evidence>
<comment type="caution">
    <text evidence="2">The sequence shown here is derived from an EMBL/GenBank/DDBJ whole genome shotgun (WGS) entry which is preliminary data.</text>
</comment>
<name>F7T7W8_9BURK</name>
<dbReference type="HOGENOM" id="CLU_2230554_0_0_4"/>
<gene>
    <name evidence="2" type="ORF">AXXA_25310</name>
</gene>